<dbReference type="CDD" id="cd00075">
    <property type="entry name" value="HATPase"/>
    <property type="match status" value="1"/>
</dbReference>
<evidence type="ECO:0000256" key="7">
    <source>
        <dbReference type="ARBA" id="ARBA00022692"/>
    </source>
</evidence>
<accession>A0A1F5YKL1</accession>
<dbReference type="Gene3D" id="1.10.287.130">
    <property type="match status" value="1"/>
</dbReference>
<evidence type="ECO:0000313" key="16">
    <source>
        <dbReference type="Proteomes" id="UP000177396"/>
    </source>
</evidence>
<dbReference type="FunFam" id="3.30.565.10:FF:000006">
    <property type="entry name" value="Sensor histidine kinase WalK"/>
    <property type="match status" value="1"/>
</dbReference>
<dbReference type="InterPro" id="IPR029151">
    <property type="entry name" value="Sensor-like_sf"/>
</dbReference>
<organism evidence="15 16">
    <name type="scientific">Candidatus Gottesmanbacteria bacterium RBG_16_38_7b</name>
    <dbReference type="NCBI Taxonomy" id="1798372"/>
    <lineage>
        <taxon>Bacteria</taxon>
        <taxon>Candidatus Gottesmaniibacteriota</taxon>
    </lineage>
</organism>
<evidence type="ECO:0000256" key="10">
    <source>
        <dbReference type="ARBA" id="ARBA00023012"/>
    </source>
</evidence>
<dbReference type="SMART" id="SM00388">
    <property type="entry name" value="HisKA"/>
    <property type="match status" value="1"/>
</dbReference>
<keyword evidence="9 12" id="KW-1133">Transmembrane helix</keyword>
<evidence type="ECO:0000256" key="8">
    <source>
        <dbReference type="ARBA" id="ARBA00022777"/>
    </source>
</evidence>
<dbReference type="InterPro" id="IPR004358">
    <property type="entry name" value="Sig_transdc_His_kin-like_C"/>
</dbReference>
<sequence>MNYKSIHFRLSFWYSLTFFIGLILTFTSFYLVTRQVLYNQTDTSLVNHGRKVVEVVSQKSSDMHQILAQRTFLSEFSEIPGMLVTILDEKGNIISSSMMCCYDQSIFNGFYQKAVSGKVSFIQNQIIAGENLRFFTSPVFSRDILLGVVLVGHPIGIIQNSLNTILIVLGFVAILLLIPTILGGFLLSKKALQPVTAISENLKFVSSENLNRKVESPKTADELEKLADSFNLLLTRLNKAFKREKEFIATVAHELKTPLSIIRGNTELTLAKTRSPLEYKKALQDSLIDINSMSQILTNILDLAVSEAGAFKSNLKVFDLSKTLHELTEIALNLAKAKHININTQIDEKVFISGHPDKLSRAILNILDNSIKYSPPKTVIGITLKRKRGLALIEINDHGSGISQKDLPHIFDRFYRGENVRYTPGSGLGLAISHAIITSHQGRLAIVSSPRHGTKVTISLPLSSRTLLTNALK</sequence>
<dbReference type="InterPro" id="IPR003661">
    <property type="entry name" value="HisK_dim/P_dom"/>
</dbReference>
<dbReference type="SMART" id="SM00387">
    <property type="entry name" value="HATPase_c"/>
    <property type="match status" value="1"/>
</dbReference>
<dbReference type="InterPro" id="IPR003660">
    <property type="entry name" value="HAMP_dom"/>
</dbReference>
<dbReference type="GO" id="GO:0005886">
    <property type="term" value="C:plasma membrane"/>
    <property type="evidence" value="ECO:0007669"/>
    <property type="project" value="UniProtKB-SubCell"/>
</dbReference>
<name>A0A1F5YKL1_9BACT</name>
<feature type="transmembrane region" description="Helical" evidence="12">
    <location>
        <begin position="164"/>
        <end position="187"/>
    </location>
</feature>
<feature type="domain" description="HAMP" evidence="14">
    <location>
        <begin position="189"/>
        <end position="242"/>
    </location>
</feature>
<dbReference type="Gene3D" id="6.10.340.10">
    <property type="match status" value="1"/>
</dbReference>
<evidence type="ECO:0000256" key="11">
    <source>
        <dbReference type="ARBA" id="ARBA00023136"/>
    </source>
</evidence>
<dbReference type="PANTHER" id="PTHR45436:SF5">
    <property type="entry name" value="SENSOR HISTIDINE KINASE TRCS"/>
    <property type="match status" value="1"/>
</dbReference>
<dbReference type="AlphaFoldDB" id="A0A1F5YKL1"/>
<dbReference type="Gene3D" id="3.30.565.10">
    <property type="entry name" value="Histidine kinase-like ATPase, C-terminal domain"/>
    <property type="match status" value="1"/>
</dbReference>
<dbReference type="PROSITE" id="PS50885">
    <property type="entry name" value="HAMP"/>
    <property type="match status" value="1"/>
</dbReference>
<keyword evidence="4" id="KW-1003">Cell membrane</keyword>
<evidence type="ECO:0000313" key="15">
    <source>
        <dbReference type="EMBL" id="OGG00706.1"/>
    </source>
</evidence>
<comment type="subcellular location">
    <subcellularLocation>
        <location evidence="2">Cell membrane</location>
        <topology evidence="2">Multi-pass membrane protein</topology>
    </subcellularLocation>
</comment>
<dbReference type="InterPro" id="IPR005467">
    <property type="entry name" value="His_kinase_dom"/>
</dbReference>
<comment type="catalytic activity">
    <reaction evidence="1">
        <text>ATP + protein L-histidine = ADP + protein N-phospho-L-histidine.</text>
        <dbReference type="EC" id="2.7.13.3"/>
    </reaction>
</comment>
<dbReference type="SUPFAM" id="SSF47384">
    <property type="entry name" value="Homodimeric domain of signal transducing histidine kinase"/>
    <property type="match status" value="1"/>
</dbReference>
<evidence type="ECO:0000256" key="4">
    <source>
        <dbReference type="ARBA" id="ARBA00022475"/>
    </source>
</evidence>
<evidence type="ECO:0000259" key="13">
    <source>
        <dbReference type="PROSITE" id="PS50109"/>
    </source>
</evidence>
<evidence type="ECO:0000256" key="2">
    <source>
        <dbReference type="ARBA" id="ARBA00004651"/>
    </source>
</evidence>
<keyword evidence="11 12" id="KW-0472">Membrane</keyword>
<dbReference type="EC" id="2.7.13.3" evidence="3"/>
<evidence type="ECO:0000256" key="6">
    <source>
        <dbReference type="ARBA" id="ARBA00022679"/>
    </source>
</evidence>
<keyword evidence="10" id="KW-0902">Two-component regulatory system</keyword>
<dbReference type="PRINTS" id="PR00344">
    <property type="entry name" value="BCTRLSENSOR"/>
</dbReference>
<comment type="caution">
    <text evidence="15">The sequence shown here is derived from an EMBL/GenBank/DDBJ whole genome shotgun (WGS) entry which is preliminary data.</text>
</comment>
<dbReference type="PROSITE" id="PS50109">
    <property type="entry name" value="HIS_KIN"/>
    <property type="match status" value="1"/>
</dbReference>
<dbReference type="Pfam" id="PF02518">
    <property type="entry name" value="HATPase_c"/>
    <property type="match status" value="1"/>
</dbReference>
<evidence type="ECO:0000256" key="9">
    <source>
        <dbReference type="ARBA" id="ARBA00022989"/>
    </source>
</evidence>
<feature type="domain" description="Histidine kinase" evidence="13">
    <location>
        <begin position="250"/>
        <end position="464"/>
    </location>
</feature>
<keyword evidence="8" id="KW-0418">Kinase</keyword>
<evidence type="ECO:0000256" key="1">
    <source>
        <dbReference type="ARBA" id="ARBA00000085"/>
    </source>
</evidence>
<evidence type="ECO:0000259" key="14">
    <source>
        <dbReference type="PROSITE" id="PS50885"/>
    </source>
</evidence>
<dbReference type="CDD" id="cd00082">
    <property type="entry name" value="HisKA"/>
    <property type="match status" value="1"/>
</dbReference>
<feature type="transmembrane region" description="Helical" evidence="12">
    <location>
        <begin position="12"/>
        <end position="32"/>
    </location>
</feature>
<dbReference type="InterPro" id="IPR036890">
    <property type="entry name" value="HATPase_C_sf"/>
</dbReference>
<dbReference type="InterPro" id="IPR003594">
    <property type="entry name" value="HATPase_dom"/>
</dbReference>
<dbReference type="Proteomes" id="UP000177396">
    <property type="component" value="Unassembled WGS sequence"/>
</dbReference>
<dbReference type="SUPFAM" id="SSF103190">
    <property type="entry name" value="Sensory domain-like"/>
    <property type="match status" value="1"/>
</dbReference>
<evidence type="ECO:0000256" key="5">
    <source>
        <dbReference type="ARBA" id="ARBA00022553"/>
    </source>
</evidence>
<dbReference type="InterPro" id="IPR036097">
    <property type="entry name" value="HisK_dim/P_sf"/>
</dbReference>
<dbReference type="SUPFAM" id="SSF55874">
    <property type="entry name" value="ATPase domain of HSP90 chaperone/DNA topoisomerase II/histidine kinase"/>
    <property type="match status" value="1"/>
</dbReference>
<dbReference type="InterPro" id="IPR050428">
    <property type="entry name" value="TCS_sensor_his_kinase"/>
</dbReference>
<gene>
    <name evidence="15" type="ORF">A2153_00415</name>
</gene>
<keyword evidence="6" id="KW-0808">Transferase</keyword>
<dbReference type="PANTHER" id="PTHR45436">
    <property type="entry name" value="SENSOR HISTIDINE KINASE YKOH"/>
    <property type="match status" value="1"/>
</dbReference>
<protein>
    <recommendedName>
        <fullName evidence="3">histidine kinase</fullName>
        <ecNumber evidence="3">2.7.13.3</ecNumber>
    </recommendedName>
</protein>
<keyword evidence="7 12" id="KW-0812">Transmembrane</keyword>
<dbReference type="EMBL" id="MFJB01000017">
    <property type="protein sequence ID" value="OGG00706.1"/>
    <property type="molecule type" value="Genomic_DNA"/>
</dbReference>
<evidence type="ECO:0000256" key="3">
    <source>
        <dbReference type="ARBA" id="ARBA00012438"/>
    </source>
</evidence>
<dbReference type="Pfam" id="PF00512">
    <property type="entry name" value="HisKA"/>
    <property type="match status" value="1"/>
</dbReference>
<dbReference type="CDD" id="cd06225">
    <property type="entry name" value="HAMP"/>
    <property type="match status" value="1"/>
</dbReference>
<dbReference type="GO" id="GO:0000155">
    <property type="term" value="F:phosphorelay sensor kinase activity"/>
    <property type="evidence" value="ECO:0007669"/>
    <property type="project" value="InterPro"/>
</dbReference>
<proteinExistence type="predicted"/>
<evidence type="ECO:0000256" key="12">
    <source>
        <dbReference type="SAM" id="Phobius"/>
    </source>
</evidence>
<reference evidence="15 16" key="1">
    <citation type="journal article" date="2016" name="Nat. Commun.">
        <title>Thousands of microbial genomes shed light on interconnected biogeochemical processes in an aquifer system.</title>
        <authorList>
            <person name="Anantharaman K."/>
            <person name="Brown C.T."/>
            <person name="Hug L.A."/>
            <person name="Sharon I."/>
            <person name="Castelle C.J."/>
            <person name="Probst A.J."/>
            <person name="Thomas B.C."/>
            <person name="Singh A."/>
            <person name="Wilkins M.J."/>
            <person name="Karaoz U."/>
            <person name="Brodie E.L."/>
            <person name="Williams K.H."/>
            <person name="Hubbard S.S."/>
            <person name="Banfield J.F."/>
        </authorList>
    </citation>
    <scope>NUCLEOTIDE SEQUENCE [LARGE SCALE GENOMIC DNA]</scope>
</reference>
<keyword evidence="5" id="KW-0597">Phosphoprotein</keyword>